<sequence>MEIYESLGDRIRRMLETHIAESMPGVPTYDVDDHPDESFVPPPDPVFSDPMDLAESYGGIIDSLTLKGSTPQAAKVDTAPDPVPSTESTGSESGGSD</sequence>
<name>A0A0H5PXB0_9ZZZZ</name>
<proteinExistence type="predicted"/>
<protein>
    <submittedName>
        <fullName evidence="2">Uncharacterized protein</fullName>
    </submittedName>
</protein>
<evidence type="ECO:0000256" key="1">
    <source>
        <dbReference type="SAM" id="MobiDB-lite"/>
    </source>
</evidence>
<reference evidence="2" key="1">
    <citation type="submission" date="2015-06" db="EMBL/GenBank/DDBJ databases">
        <authorList>
            <person name="Joergensen T."/>
        </authorList>
    </citation>
    <scope>NUCLEOTIDE SEQUENCE</scope>
    <source>
        <strain evidence="2">RGRH0215</strain>
    </source>
</reference>
<accession>A0A0H5PXB0</accession>
<evidence type="ECO:0000313" key="2">
    <source>
        <dbReference type="EMBL" id="CRY94233.1"/>
    </source>
</evidence>
<dbReference type="EMBL" id="LN852893">
    <property type="protein sequence ID" value="CRY94233.1"/>
    <property type="molecule type" value="Genomic_DNA"/>
</dbReference>
<feature type="region of interest" description="Disordered" evidence="1">
    <location>
        <begin position="24"/>
        <end position="44"/>
    </location>
</feature>
<reference evidence="2" key="2">
    <citation type="submission" date="2015-07" db="EMBL/GenBank/DDBJ databases">
        <title>Plasmids, circular viruses and viroids from rat gut.</title>
        <authorList>
            <person name="Jorgensen T.J."/>
            <person name="Hansen M.A."/>
            <person name="Xu Z."/>
            <person name="Tabak M.A."/>
            <person name="Sorensen S.J."/>
            <person name="Hansen L.H."/>
        </authorList>
    </citation>
    <scope>NUCLEOTIDE SEQUENCE</scope>
    <source>
        <strain evidence="2">RGRH0215</strain>
    </source>
</reference>
<dbReference type="AlphaFoldDB" id="A0A0H5PXB0"/>
<feature type="region of interest" description="Disordered" evidence="1">
    <location>
        <begin position="67"/>
        <end position="97"/>
    </location>
</feature>
<organism evidence="2">
    <name type="scientific">uncultured prokaryote</name>
    <dbReference type="NCBI Taxonomy" id="198431"/>
    <lineage>
        <taxon>unclassified sequences</taxon>
        <taxon>environmental samples</taxon>
    </lineage>
</organism>